<dbReference type="InterPro" id="IPR011009">
    <property type="entry name" value="Kinase-like_dom_sf"/>
</dbReference>
<dbReference type="InterPro" id="IPR015943">
    <property type="entry name" value="WD40/YVTN_repeat-like_dom_sf"/>
</dbReference>
<dbReference type="PANTHER" id="PTHR43289">
    <property type="entry name" value="MITOGEN-ACTIVATED PROTEIN KINASE KINASE KINASE 20-RELATED"/>
    <property type="match status" value="1"/>
</dbReference>
<dbReference type="InterPro" id="IPR008271">
    <property type="entry name" value="Ser/Thr_kinase_AS"/>
</dbReference>
<dbReference type="InterPro" id="IPR000719">
    <property type="entry name" value="Prot_kinase_dom"/>
</dbReference>
<protein>
    <submittedName>
        <fullName evidence="6">WD40 repeat domain-containing serine/threonine protein kinase</fullName>
    </submittedName>
</protein>
<dbReference type="GO" id="GO:0004674">
    <property type="term" value="F:protein serine/threonine kinase activity"/>
    <property type="evidence" value="ECO:0007669"/>
    <property type="project" value="UniProtKB-KW"/>
</dbReference>
<evidence type="ECO:0000256" key="1">
    <source>
        <dbReference type="ARBA" id="ARBA00022679"/>
    </source>
</evidence>
<dbReference type="CDD" id="cd14014">
    <property type="entry name" value="STKc_PknB_like"/>
    <property type="match status" value="1"/>
</dbReference>
<evidence type="ECO:0000313" key="6">
    <source>
        <dbReference type="EMBL" id="WLQ61533.1"/>
    </source>
</evidence>
<organism evidence="6 7">
    <name type="scientific">Streptomyces poriferorum</name>
    <dbReference type="NCBI Taxonomy" id="2798799"/>
    <lineage>
        <taxon>Bacteria</taxon>
        <taxon>Bacillati</taxon>
        <taxon>Actinomycetota</taxon>
        <taxon>Actinomycetes</taxon>
        <taxon>Kitasatosporales</taxon>
        <taxon>Streptomycetaceae</taxon>
        <taxon>Streptomyces</taxon>
    </lineage>
</organism>
<sequence>MLQTGDPERLGDYWLASRLGAGSQGVVYEAYNGAGTRVALKVVHYDASSFVRDRFVKELESARRVASFCTAQILDSETQGERPYIVSEYIPGPTLGARLRDRGPLPADETTRLAVGVATALTAIHQAGVVHRDLKPGNVLIGPDGPRIIDFGIARTSEMSLTATGALMGTYGYMAPEVLSGRRATAASDVFAWGALILYCAGGEEPFRGGNLAEVAFRTATIDPDLSAVPARLRPLVAAALAKEPERRPSASEVLQGLIGKMPASADPRLALLEAGARASELSNATALAGTQPDLDLGERAEQAYAALPDAYHLAVQALLMRLVVPGSAPDGSQDSVRTAAPEELFDEGPKGETAVVRTVIAALADAGVLVAGDDGSVRPTSMALLPAWPRLRDWVQQDRGGLALRNRLGEAALAWDRGGRRGDDLQHGSVLRASLDWSATAAAHLRPNALESRFLAASRVAAARSVRRRRQLLSALSVFVVAALVAGLFAVQQRREARQQQERATAQSTAQAAESLRASDPVNAMLLSLAAWRISPTEEARASLLAAAVQREADVFHVPHGVRDLEVANQLLSEDGRLLVLNIYGKSQIWDLEKKQQLLSLDQIQGMRDASVRDISDHSRYALISWNDGQGQGLDLVTGAPAGPRMMLGDGATTINDRGQIVISADGENGGYEIRDAVTGRTTMKEELSFHAELSSDGSLLARCDPYPSVSLQRLSGGKRTRIHLDEPPGGPKVDCFGSGRTRMRFSPDGGRLMAGNAATLWVWDTETGDLVTEMHLENPPEGTQPKIRDLAFSTDGRHLIGYSDTDGLLIWRVGLDRGAIYNFDRRDLYGADTDGGSVTYALDAKQKELVVASHNGSQVQVLDMSQAIAPDPLALPVGLLLVAMSPNGEYGVVHIGELGSAQQVYSMRSGELIGAKIPQRMEEPDKLTLTIGDTQALSNDGRLLAFEDSRTGQDAADTDIVVYDVRKGRELLREKVSPQDGIFNSVALSSDGAHVAVWTGKAVDGMAVQVWDVSRGGPPQRFVGAQGQLVFSPDGRTLVTTRGQVLDLASGDVKVGALGSTTLTGAAFSTDGRTLATTTAEGWVELRDTGTWRLVGRMPSSATQGARHYGEQLSMPTFTPDGDLLAARVGYGSVQLWDVSSRITLGDALQLGGDTLQSLRFDDRGVLRMIGNGHRRRAFNPEAGAATKQICRRAGRDITPAVWRTYIPGAPYRKVCA</sequence>
<evidence type="ECO:0000259" key="5">
    <source>
        <dbReference type="PROSITE" id="PS50011"/>
    </source>
</evidence>
<accession>A0ABY9J140</accession>
<keyword evidence="1" id="KW-0808">Transferase</keyword>
<keyword evidence="2" id="KW-0547">Nucleotide-binding</keyword>
<dbReference type="Pfam" id="PF20703">
    <property type="entry name" value="nSTAND1"/>
    <property type="match status" value="1"/>
</dbReference>
<dbReference type="SUPFAM" id="SSF56112">
    <property type="entry name" value="Protein kinase-like (PK-like)"/>
    <property type="match status" value="1"/>
</dbReference>
<dbReference type="SUPFAM" id="SSF50998">
    <property type="entry name" value="Quinoprotein alcohol dehydrogenase-like"/>
    <property type="match status" value="1"/>
</dbReference>
<keyword evidence="4" id="KW-0067">ATP-binding</keyword>
<dbReference type="Gene3D" id="1.10.510.10">
    <property type="entry name" value="Transferase(Phosphotransferase) domain 1"/>
    <property type="match status" value="1"/>
</dbReference>
<gene>
    <name evidence="6" type="ORF">P8A19_01845</name>
</gene>
<dbReference type="RefSeq" id="WP_306106291.1">
    <property type="nucleotide sequence ID" value="NZ_CP120988.1"/>
</dbReference>
<dbReference type="InterPro" id="IPR049052">
    <property type="entry name" value="nSTAND1"/>
</dbReference>
<evidence type="ECO:0000256" key="3">
    <source>
        <dbReference type="ARBA" id="ARBA00022777"/>
    </source>
</evidence>
<dbReference type="PROSITE" id="PS00108">
    <property type="entry name" value="PROTEIN_KINASE_ST"/>
    <property type="match status" value="1"/>
</dbReference>
<keyword evidence="3 6" id="KW-0418">Kinase</keyword>
<dbReference type="InterPro" id="IPR011047">
    <property type="entry name" value="Quinoprotein_ADH-like_sf"/>
</dbReference>
<evidence type="ECO:0000256" key="2">
    <source>
        <dbReference type="ARBA" id="ARBA00022741"/>
    </source>
</evidence>
<evidence type="ECO:0000313" key="7">
    <source>
        <dbReference type="Proteomes" id="UP001235744"/>
    </source>
</evidence>
<proteinExistence type="predicted"/>
<dbReference type="PROSITE" id="PS50011">
    <property type="entry name" value="PROTEIN_KINASE_DOM"/>
    <property type="match status" value="1"/>
</dbReference>
<dbReference type="PANTHER" id="PTHR43289:SF34">
    <property type="entry name" value="SERINE_THREONINE-PROTEIN KINASE YBDM-RELATED"/>
    <property type="match status" value="1"/>
</dbReference>
<evidence type="ECO:0000256" key="4">
    <source>
        <dbReference type="ARBA" id="ARBA00022840"/>
    </source>
</evidence>
<keyword evidence="6" id="KW-0723">Serine/threonine-protein kinase</keyword>
<reference evidence="6 7" key="1">
    <citation type="submission" date="2023-03" db="EMBL/GenBank/DDBJ databases">
        <title>Isolation and description of six Streptomyces strains from soil environments, able to metabolize different microbial glucans.</title>
        <authorList>
            <person name="Widen T."/>
            <person name="Larsbrink J."/>
        </authorList>
    </citation>
    <scope>NUCLEOTIDE SEQUENCE [LARGE SCALE GENOMIC DNA]</scope>
    <source>
        <strain evidence="6 7">Alt2</strain>
    </source>
</reference>
<dbReference type="SMART" id="SM00220">
    <property type="entry name" value="S_TKc"/>
    <property type="match status" value="1"/>
</dbReference>
<dbReference type="Pfam" id="PF00069">
    <property type="entry name" value="Pkinase"/>
    <property type="match status" value="1"/>
</dbReference>
<dbReference type="Proteomes" id="UP001235744">
    <property type="component" value="Chromosome"/>
</dbReference>
<keyword evidence="7" id="KW-1185">Reference proteome</keyword>
<feature type="domain" description="Protein kinase" evidence="5">
    <location>
        <begin position="13"/>
        <end position="270"/>
    </location>
</feature>
<dbReference type="Gene3D" id="3.30.200.20">
    <property type="entry name" value="Phosphorylase Kinase, domain 1"/>
    <property type="match status" value="1"/>
</dbReference>
<dbReference type="Gene3D" id="2.130.10.10">
    <property type="entry name" value="YVTN repeat-like/Quinoprotein amine dehydrogenase"/>
    <property type="match status" value="3"/>
</dbReference>
<dbReference type="EMBL" id="CP120988">
    <property type="protein sequence ID" value="WLQ61533.1"/>
    <property type="molecule type" value="Genomic_DNA"/>
</dbReference>
<name>A0ABY9J140_9ACTN</name>